<feature type="transmembrane region" description="Helical" evidence="2">
    <location>
        <begin position="39"/>
        <end position="57"/>
    </location>
</feature>
<proteinExistence type="predicted"/>
<feature type="region of interest" description="Disordered" evidence="1">
    <location>
        <begin position="394"/>
        <end position="454"/>
    </location>
</feature>
<evidence type="ECO:0000259" key="3">
    <source>
        <dbReference type="Pfam" id="PF05569"/>
    </source>
</evidence>
<keyword evidence="2" id="KW-1133">Transmembrane helix</keyword>
<dbReference type="RefSeq" id="WP_055066149.1">
    <property type="nucleotide sequence ID" value="NZ_CYZD01000008.1"/>
</dbReference>
<feature type="domain" description="Peptidase M56" evidence="3">
    <location>
        <begin position="8"/>
        <end position="318"/>
    </location>
</feature>
<evidence type="ECO:0000313" key="4">
    <source>
        <dbReference type="EMBL" id="CUO30985.1"/>
    </source>
</evidence>
<name>A0A174E3X0_9FIRM</name>
<gene>
    <name evidence="4" type="primary">blaR1_2</name>
    <name evidence="4" type="ORF">ERS852394_01910</name>
</gene>
<keyword evidence="2" id="KW-0812">Transmembrane</keyword>
<feature type="compositionally biased region" description="Polar residues" evidence="1">
    <location>
        <begin position="394"/>
        <end position="438"/>
    </location>
</feature>
<evidence type="ECO:0000256" key="1">
    <source>
        <dbReference type="SAM" id="MobiDB-lite"/>
    </source>
</evidence>
<protein>
    <submittedName>
        <fullName evidence="4">Regulatory protein BlaR1</fullName>
    </submittedName>
</protein>
<feature type="transmembrane region" description="Helical" evidence="2">
    <location>
        <begin position="6"/>
        <end position="27"/>
    </location>
</feature>
<feature type="transmembrane region" description="Helical" evidence="2">
    <location>
        <begin position="329"/>
        <end position="347"/>
    </location>
</feature>
<sequence>MEIFVLHILKLNIIAAVIILLVKLLAILFKGQVSARWKYIIWLLITVSLCIPVRLPANFTLVDFKVQRSIQQNEQNSKTTDYAARPGERQQKMEIMSSVNNNTKSQSEVPEQKEFIVHTAGKWLETIAVIFASVWLSVAVLKLAGELLAYYLSMKNLRRMSLPVNDSVSIQMYRDVCRKKSVRRAPELRQNAGLTTPLLAGLFHTKLYLPATGYSAEERKLVFYHELTHYCHRDLWYKMLLRICATIYWFNPFLLIMLKEADKDIENLCDTAVINRVNKKDHRLYRQLLLRTVAMNNQIPYVTASLNDSGMVFKDRILYMVNIRKLRRGILPGILVTVLLAGSNLVFNVSAGTDPVLVRTENSDVEKNAAPEEKNVPDYAPFSEMIDMQKIAGTQSETGVSEDTNTEASVNSGENISVETNSDSAAESSGQESETTDNGSGSDSDGSGSYYENLPAGVPYTSGFSTPSGVASIVASGEGDEESRVLYDNGDGTYSDDNGFQYSYQGDGNWADANGNSYRTWNDEDYNLGTKLGQHELQGSGGSVDVKETTNGDYYYCDANGVGYTDNGDGTWTDENGNSYTE</sequence>
<feature type="transmembrane region" description="Helical" evidence="2">
    <location>
        <begin position="127"/>
        <end position="152"/>
    </location>
</feature>
<dbReference type="Pfam" id="PF05569">
    <property type="entry name" value="Peptidase_M56"/>
    <property type="match status" value="1"/>
</dbReference>
<organism evidence="4 5">
    <name type="scientific">Blautia obeum</name>
    <dbReference type="NCBI Taxonomy" id="40520"/>
    <lineage>
        <taxon>Bacteria</taxon>
        <taxon>Bacillati</taxon>
        <taxon>Bacillota</taxon>
        <taxon>Clostridia</taxon>
        <taxon>Lachnospirales</taxon>
        <taxon>Lachnospiraceae</taxon>
        <taxon>Blautia</taxon>
    </lineage>
</organism>
<feature type="compositionally biased region" description="Basic and acidic residues" evidence="1">
    <location>
        <begin position="362"/>
        <end position="376"/>
    </location>
</feature>
<dbReference type="AlphaFoldDB" id="A0A174E3X0"/>
<feature type="region of interest" description="Disordered" evidence="1">
    <location>
        <begin position="362"/>
        <end position="381"/>
    </location>
</feature>
<evidence type="ECO:0000313" key="5">
    <source>
        <dbReference type="Proteomes" id="UP000095409"/>
    </source>
</evidence>
<dbReference type="EMBL" id="CYZD01000008">
    <property type="protein sequence ID" value="CUO30985.1"/>
    <property type="molecule type" value="Genomic_DNA"/>
</dbReference>
<evidence type="ECO:0000256" key="2">
    <source>
        <dbReference type="SAM" id="Phobius"/>
    </source>
</evidence>
<dbReference type="PANTHER" id="PTHR34978:SF3">
    <property type="entry name" value="SLR0241 PROTEIN"/>
    <property type="match status" value="1"/>
</dbReference>
<dbReference type="Proteomes" id="UP000095409">
    <property type="component" value="Unassembled WGS sequence"/>
</dbReference>
<reference evidence="4 5" key="1">
    <citation type="submission" date="2015-09" db="EMBL/GenBank/DDBJ databases">
        <authorList>
            <consortium name="Pathogen Informatics"/>
        </authorList>
    </citation>
    <scope>NUCLEOTIDE SEQUENCE [LARGE SCALE GENOMIC DNA]</scope>
    <source>
        <strain evidence="4 5">2789STDY5608837</strain>
    </source>
</reference>
<accession>A0A174E3X0</accession>
<dbReference type="InterPro" id="IPR052173">
    <property type="entry name" value="Beta-lactam_resp_regulator"/>
</dbReference>
<dbReference type="PANTHER" id="PTHR34978">
    <property type="entry name" value="POSSIBLE SENSOR-TRANSDUCER PROTEIN BLAR"/>
    <property type="match status" value="1"/>
</dbReference>
<dbReference type="CDD" id="cd07341">
    <property type="entry name" value="M56_BlaR1_MecR1_like"/>
    <property type="match status" value="1"/>
</dbReference>
<keyword evidence="2" id="KW-0472">Membrane</keyword>
<feature type="compositionally biased region" description="Low complexity" evidence="1">
    <location>
        <begin position="439"/>
        <end position="449"/>
    </location>
</feature>
<feature type="region of interest" description="Disordered" evidence="1">
    <location>
        <begin position="474"/>
        <end position="494"/>
    </location>
</feature>
<dbReference type="InterPro" id="IPR008756">
    <property type="entry name" value="Peptidase_M56"/>
</dbReference>